<dbReference type="InterPro" id="IPR036388">
    <property type="entry name" value="WH-like_DNA-bd_sf"/>
</dbReference>
<evidence type="ECO:0000256" key="1">
    <source>
        <dbReference type="ARBA" id="ARBA00009437"/>
    </source>
</evidence>
<organism evidence="6 7">
    <name type="scientific">Actinophytocola algeriensis</name>
    <dbReference type="NCBI Taxonomy" id="1768010"/>
    <lineage>
        <taxon>Bacteria</taxon>
        <taxon>Bacillati</taxon>
        <taxon>Actinomycetota</taxon>
        <taxon>Actinomycetes</taxon>
        <taxon>Pseudonocardiales</taxon>
        <taxon>Pseudonocardiaceae</taxon>
    </lineage>
</organism>
<sequence length="294" mass="30876">MSDEPDLESLRLLVQVAELGSVGKAARAVGIAQPSATKRLAALERRARLPLLVRTPQGSVLTDDGKLVVAWAVTLLAAADEFRTSLSALRADRAATLRIAASMTIAEALLPRWLSHLRAQEPSVHVGLTVTNSAEVARLVLKAADVDVGFVEGPGVLDGLASRVVGTDELIVVVTPAHPWARRRRPLTAPELAATPLVVREAGSGTRETLDRALARHDPVTPQLALGSNAAVKGAAVAGIAPAVLSRHAVEAELTAGTLVPIGVADLRLDRRLRAVWPKGRRLTGPAATLLQVI</sequence>
<dbReference type="InterPro" id="IPR005119">
    <property type="entry name" value="LysR_subst-bd"/>
</dbReference>
<dbReference type="AlphaFoldDB" id="A0A7W7Q015"/>
<feature type="domain" description="HTH lysR-type" evidence="5">
    <location>
        <begin position="5"/>
        <end position="62"/>
    </location>
</feature>
<dbReference type="InterPro" id="IPR000847">
    <property type="entry name" value="LysR_HTH_N"/>
</dbReference>
<evidence type="ECO:0000313" key="6">
    <source>
        <dbReference type="EMBL" id="MBB4904495.1"/>
    </source>
</evidence>
<dbReference type="Proteomes" id="UP000520767">
    <property type="component" value="Unassembled WGS sequence"/>
</dbReference>
<dbReference type="Pfam" id="PF03466">
    <property type="entry name" value="LysR_substrate"/>
    <property type="match status" value="1"/>
</dbReference>
<dbReference type="EMBL" id="JACHJQ010000001">
    <property type="protein sequence ID" value="MBB4904495.1"/>
    <property type="molecule type" value="Genomic_DNA"/>
</dbReference>
<dbReference type="PANTHER" id="PTHR30126">
    <property type="entry name" value="HTH-TYPE TRANSCRIPTIONAL REGULATOR"/>
    <property type="match status" value="1"/>
</dbReference>
<protein>
    <submittedName>
        <fullName evidence="6">DNA-binding transcriptional LysR family regulator</fullName>
    </submittedName>
</protein>
<proteinExistence type="inferred from homology"/>
<keyword evidence="4" id="KW-0804">Transcription</keyword>
<comment type="similarity">
    <text evidence="1">Belongs to the LysR transcriptional regulatory family.</text>
</comment>
<dbReference type="SUPFAM" id="SSF46785">
    <property type="entry name" value="Winged helix' DNA-binding domain"/>
    <property type="match status" value="1"/>
</dbReference>
<gene>
    <name evidence="6" type="ORF">FHR82_000705</name>
</gene>
<keyword evidence="2" id="KW-0805">Transcription regulation</keyword>
<dbReference type="InterPro" id="IPR036390">
    <property type="entry name" value="WH_DNA-bd_sf"/>
</dbReference>
<evidence type="ECO:0000256" key="3">
    <source>
        <dbReference type="ARBA" id="ARBA00023125"/>
    </source>
</evidence>
<dbReference type="Pfam" id="PF00126">
    <property type="entry name" value="HTH_1"/>
    <property type="match status" value="1"/>
</dbReference>
<dbReference type="SUPFAM" id="SSF53850">
    <property type="entry name" value="Periplasmic binding protein-like II"/>
    <property type="match status" value="1"/>
</dbReference>
<reference evidence="6 7" key="1">
    <citation type="submission" date="2020-08" db="EMBL/GenBank/DDBJ databases">
        <title>Genomic Encyclopedia of Type Strains, Phase III (KMG-III): the genomes of soil and plant-associated and newly described type strains.</title>
        <authorList>
            <person name="Whitman W."/>
        </authorList>
    </citation>
    <scope>NUCLEOTIDE SEQUENCE [LARGE SCALE GENOMIC DNA]</scope>
    <source>
        <strain evidence="6 7">CECT 8960</strain>
    </source>
</reference>
<dbReference type="PROSITE" id="PS50931">
    <property type="entry name" value="HTH_LYSR"/>
    <property type="match status" value="1"/>
</dbReference>
<evidence type="ECO:0000259" key="5">
    <source>
        <dbReference type="PROSITE" id="PS50931"/>
    </source>
</evidence>
<name>A0A7W7Q015_9PSEU</name>
<keyword evidence="3 6" id="KW-0238">DNA-binding</keyword>
<dbReference type="GO" id="GO:0003700">
    <property type="term" value="F:DNA-binding transcription factor activity"/>
    <property type="evidence" value="ECO:0007669"/>
    <property type="project" value="InterPro"/>
</dbReference>
<keyword evidence="7" id="KW-1185">Reference proteome</keyword>
<accession>A0A7W7Q015</accession>
<dbReference type="Gene3D" id="1.10.10.10">
    <property type="entry name" value="Winged helix-like DNA-binding domain superfamily/Winged helix DNA-binding domain"/>
    <property type="match status" value="1"/>
</dbReference>
<evidence type="ECO:0000313" key="7">
    <source>
        <dbReference type="Proteomes" id="UP000520767"/>
    </source>
</evidence>
<dbReference type="PANTHER" id="PTHR30126:SF39">
    <property type="entry name" value="HTH-TYPE TRANSCRIPTIONAL REGULATOR CYSL"/>
    <property type="match status" value="1"/>
</dbReference>
<evidence type="ECO:0000256" key="4">
    <source>
        <dbReference type="ARBA" id="ARBA00023163"/>
    </source>
</evidence>
<evidence type="ECO:0000256" key="2">
    <source>
        <dbReference type="ARBA" id="ARBA00023015"/>
    </source>
</evidence>
<dbReference type="GO" id="GO:0000976">
    <property type="term" value="F:transcription cis-regulatory region binding"/>
    <property type="evidence" value="ECO:0007669"/>
    <property type="project" value="TreeGrafter"/>
</dbReference>
<dbReference type="RefSeq" id="WP_184808742.1">
    <property type="nucleotide sequence ID" value="NZ_JACHJQ010000001.1"/>
</dbReference>
<comment type="caution">
    <text evidence="6">The sequence shown here is derived from an EMBL/GenBank/DDBJ whole genome shotgun (WGS) entry which is preliminary data.</text>
</comment>
<dbReference type="Gene3D" id="3.40.190.10">
    <property type="entry name" value="Periplasmic binding protein-like II"/>
    <property type="match status" value="2"/>
</dbReference>